<name>A0A512E3W0_9PROT</name>
<protein>
    <submittedName>
        <fullName evidence="1">Uncharacterized protein</fullName>
    </submittedName>
</protein>
<dbReference type="AlphaFoldDB" id="A0A512E3W0"/>
<dbReference type="EMBL" id="BJYZ01000064">
    <property type="protein sequence ID" value="GEO43150.1"/>
    <property type="molecule type" value="Genomic_DNA"/>
</dbReference>
<proteinExistence type="predicted"/>
<evidence type="ECO:0000313" key="1">
    <source>
        <dbReference type="EMBL" id="GEO43150.1"/>
    </source>
</evidence>
<dbReference type="Proteomes" id="UP000321523">
    <property type="component" value="Unassembled WGS sequence"/>
</dbReference>
<sequence>MPTAHLEAFGGEQITQHAAARKGKIEMQFVHPAHQREVGGRGWPWQVIDAAPADVEYPGLSGDRQIMRAVDHRFALSKPASAWRAGQKIVLQRQLSDLRMQHRQIHHRPRTVTATF</sequence>
<organism evidence="1 2">
    <name type="scientific">Skermanella aerolata</name>
    <dbReference type="NCBI Taxonomy" id="393310"/>
    <lineage>
        <taxon>Bacteria</taxon>
        <taxon>Pseudomonadati</taxon>
        <taxon>Pseudomonadota</taxon>
        <taxon>Alphaproteobacteria</taxon>
        <taxon>Rhodospirillales</taxon>
        <taxon>Azospirillaceae</taxon>
        <taxon>Skermanella</taxon>
    </lineage>
</organism>
<evidence type="ECO:0000313" key="2">
    <source>
        <dbReference type="Proteomes" id="UP000321523"/>
    </source>
</evidence>
<accession>A0A512E3W0</accession>
<reference evidence="1 2" key="1">
    <citation type="submission" date="2019-07" db="EMBL/GenBank/DDBJ databases">
        <title>Whole genome shotgun sequence of Skermanella aerolata NBRC 106429.</title>
        <authorList>
            <person name="Hosoyama A."/>
            <person name="Uohara A."/>
            <person name="Ohji S."/>
            <person name="Ichikawa N."/>
        </authorList>
    </citation>
    <scope>NUCLEOTIDE SEQUENCE [LARGE SCALE GENOMIC DNA]</scope>
    <source>
        <strain evidence="1 2">NBRC 106429</strain>
    </source>
</reference>
<comment type="caution">
    <text evidence="1">The sequence shown here is derived from an EMBL/GenBank/DDBJ whole genome shotgun (WGS) entry which is preliminary data.</text>
</comment>
<keyword evidence="2" id="KW-1185">Reference proteome</keyword>
<gene>
    <name evidence="1" type="ORF">SAE02_72980</name>
</gene>